<dbReference type="Gene3D" id="3.40.630.10">
    <property type="entry name" value="Zn peptidases"/>
    <property type="match status" value="1"/>
</dbReference>
<accession>A0A0G4LXR6</accession>
<organism evidence="9 10">
    <name type="scientific">Verticillium longisporum</name>
    <name type="common">Verticillium dahliae var. longisporum</name>
    <dbReference type="NCBI Taxonomy" id="100787"/>
    <lineage>
        <taxon>Eukaryota</taxon>
        <taxon>Fungi</taxon>
        <taxon>Dikarya</taxon>
        <taxon>Ascomycota</taxon>
        <taxon>Pezizomycotina</taxon>
        <taxon>Sordariomycetes</taxon>
        <taxon>Hypocreomycetidae</taxon>
        <taxon>Glomerellales</taxon>
        <taxon>Plectosphaerellaceae</taxon>
        <taxon>Verticillium</taxon>
    </lineage>
</organism>
<dbReference type="Proteomes" id="UP000045706">
    <property type="component" value="Unassembled WGS sequence"/>
</dbReference>
<comment type="caution">
    <text evidence="7">Lacks conserved residue(s) required for the propagation of feature annotation.</text>
</comment>
<dbReference type="PROSITE" id="PS52035">
    <property type="entry name" value="PEPTIDASE_M14"/>
    <property type="match status" value="1"/>
</dbReference>
<dbReference type="PANTHER" id="PTHR11705">
    <property type="entry name" value="PROTEASE FAMILY M14 CARBOXYPEPTIDASE A,B"/>
    <property type="match status" value="1"/>
</dbReference>
<evidence type="ECO:0000256" key="1">
    <source>
        <dbReference type="ARBA" id="ARBA00001947"/>
    </source>
</evidence>
<evidence type="ECO:0000313" key="9">
    <source>
        <dbReference type="EMBL" id="CRK26370.1"/>
    </source>
</evidence>
<evidence type="ECO:0000256" key="6">
    <source>
        <dbReference type="ARBA" id="ARBA00023049"/>
    </source>
</evidence>
<comment type="similarity">
    <text evidence="2 7">Belongs to the peptidase M14 family.</text>
</comment>
<keyword evidence="6" id="KW-0482">Metalloprotease</keyword>
<gene>
    <name evidence="9" type="ORF">BN1723_018270</name>
</gene>
<evidence type="ECO:0000313" key="10">
    <source>
        <dbReference type="Proteomes" id="UP000045706"/>
    </source>
</evidence>
<evidence type="ECO:0000259" key="8">
    <source>
        <dbReference type="PROSITE" id="PS52035"/>
    </source>
</evidence>
<keyword evidence="5" id="KW-0862">Zinc</keyword>
<feature type="domain" description="Peptidase M14" evidence="8">
    <location>
        <begin position="1"/>
        <end position="196"/>
    </location>
</feature>
<dbReference type="SMART" id="SM00631">
    <property type="entry name" value="Zn_pept"/>
    <property type="match status" value="1"/>
</dbReference>
<dbReference type="GO" id="GO:0004181">
    <property type="term" value="F:metallocarboxypeptidase activity"/>
    <property type="evidence" value="ECO:0007669"/>
    <property type="project" value="InterPro"/>
</dbReference>
<keyword evidence="4" id="KW-0378">Hydrolase</keyword>
<dbReference type="AlphaFoldDB" id="A0A0G4LXR6"/>
<reference evidence="10" key="1">
    <citation type="submission" date="2015-05" db="EMBL/GenBank/DDBJ databases">
        <authorList>
            <person name="Fogelqvist Johan"/>
        </authorList>
    </citation>
    <scope>NUCLEOTIDE SEQUENCE [LARGE SCALE GENOMIC DNA]</scope>
</reference>
<proteinExistence type="inferred from homology"/>
<sequence length="196" mass="21373">TDMSMTGFAYTQTTNRLWRKNRQPRRNTTCIGTDNNRNWNYQWYFEPAEGSVSPDPCSESFKGRCPGDTPENVAVSALSRKLAEGPHGIRSYIDWHSYSQLILTPWGWSCDAADLPATLPRMREVGQGTAAAIKASSGRNYTVDGLGGLVRLARLGDVPLHLDGVVPRHLARGRGFLAPLLALLTGASENAANEAG</sequence>
<evidence type="ECO:0000256" key="4">
    <source>
        <dbReference type="ARBA" id="ARBA00022801"/>
    </source>
</evidence>
<dbReference type="Pfam" id="PF00246">
    <property type="entry name" value="Peptidase_M14"/>
    <property type="match status" value="1"/>
</dbReference>
<comment type="cofactor">
    <cofactor evidence="1">
        <name>Zn(2+)</name>
        <dbReference type="ChEBI" id="CHEBI:29105"/>
    </cofactor>
</comment>
<feature type="non-terminal residue" evidence="9">
    <location>
        <position position="1"/>
    </location>
</feature>
<keyword evidence="3" id="KW-0645">Protease</keyword>
<dbReference type="GO" id="GO:0006508">
    <property type="term" value="P:proteolysis"/>
    <property type="evidence" value="ECO:0007669"/>
    <property type="project" value="UniProtKB-KW"/>
</dbReference>
<name>A0A0G4LXR6_VERLO</name>
<evidence type="ECO:0000256" key="2">
    <source>
        <dbReference type="ARBA" id="ARBA00005988"/>
    </source>
</evidence>
<dbReference type="SUPFAM" id="SSF53187">
    <property type="entry name" value="Zn-dependent exopeptidases"/>
    <property type="match status" value="1"/>
</dbReference>
<evidence type="ECO:0000256" key="5">
    <source>
        <dbReference type="ARBA" id="ARBA00022833"/>
    </source>
</evidence>
<protein>
    <recommendedName>
        <fullName evidence="8">Peptidase M14 domain-containing protein</fullName>
    </recommendedName>
</protein>
<evidence type="ECO:0000256" key="7">
    <source>
        <dbReference type="PROSITE-ProRule" id="PRU01379"/>
    </source>
</evidence>
<dbReference type="InterPro" id="IPR000834">
    <property type="entry name" value="Peptidase_M14"/>
</dbReference>
<evidence type="ECO:0000256" key="3">
    <source>
        <dbReference type="ARBA" id="ARBA00022670"/>
    </source>
</evidence>
<dbReference type="PANTHER" id="PTHR11705:SF143">
    <property type="entry name" value="SLL0236 PROTEIN"/>
    <property type="match status" value="1"/>
</dbReference>
<dbReference type="GO" id="GO:0008270">
    <property type="term" value="F:zinc ion binding"/>
    <property type="evidence" value="ECO:0007669"/>
    <property type="project" value="InterPro"/>
</dbReference>
<dbReference type="EMBL" id="CVQI01019191">
    <property type="protein sequence ID" value="CRK26370.1"/>
    <property type="molecule type" value="Genomic_DNA"/>
</dbReference>